<dbReference type="RefSeq" id="WP_113944730.1">
    <property type="nucleotide sequence ID" value="NZ_JBHEEG010000001.1"/>
</dbReference>
<protein>
    <submittedName>
        <fullName evidence="1">Uncharacterized protein</fullName>
    </submittedName>
</protein>
<accession>A0A366E026</accession>
<dbReference type="Proteomes" id="UP000252893">
    <property type="component" value="Unassembled WGS sequence"/>
</dbReference>
<reference evidence="1 2" key="1">
    <citation type="submission" date="2018-06" db="EMBL/GenBank/DDBJ databases">
        <title>Genomic Encyclopedia of Type Strains, Phase IV (KMG-IV): sequencing the most valuable type-strain genomes for metagenomic binning, comparative biology and taxonomic classification.</title>
        <authorList>
            <person name="Goeker M."/>
        </authorList>
    </citation>
    <scope>NUCLEOTIDE SEQUENCE [LARGE SCALE GENOMIC DNA]</scope>
    <source>
        <strain evidence="1 2">DSM 25619</strain>
    </source>
</reference>
<organism evidence="1 2">
    <name type="scientific">Pseudochrobactrum asaccharolyticum</name>
    <dbReference type="NCBI Taxonomy" id="354351"/>
    <lineage>
        <taxon>Bacteria</taxon>
        <taxon>Pseudomonadati</taxon>
        <taxon>Pseudomonadota</taxon>
        <taxon>Alphaproteobacteria</taxon>
        <taxon>Hyphomicrobiales</taxon>
        <taxon>Brucellaceae</taxon>
        <taxon>Pseudochrobactrum</taxon>
    </lineage>
</organism>
<name>A0A366E026_9HYPH</name>
<proteinExistence type="predicted"/>
<sequence length="135" mass="14555">MYRLLTLIVVVVLLGTAAFWSGFLFSNKPAEKQTDNIAAIIADTEKTVPVGTEQGVTEGDGSAVLNLDALKLDKPLTAEDVQNAVQQAGLDAEQTALRVGHNAEQAALARKTAEDVVRVHMERRMREEQAGNKAL</sequence>
<evidence type="ECO:0000313" key="2">
    <source>
        <dbReference type="Proteomes" id="UP000252893"/>
    </source>
</evidence>
<comment type="caution">
    <text evidence="1">The sequence shown here is derived from an EMBL/GenBank/DDBJ whole genome shotgun (WGS) entry which is preliminary data.</text>
</comment>
<dbReference type="EMBL" id="QNRH01000004">
    <property type="protein sequence ID" value="RBO94864.1"/>
    <property type="molecule type" value="Genomic_DNA"/>
</dbReference>
<dbReference type="AlphaFoldDB" id="A0A366E026"/>
<gene>
    <name evidence="1" type="ORF">DFR47_104224</name>
</gene>
<evidence type="ECO:0000313" key="1">
    <source>
        <dbReference type="EMBL" id="RBO94864.1"/>
    </source>
</evidence>
<keyword evidence="2" id="KW-1185">Reference proteome</keyword>